<keyword evidence="2" id="KW-1185">Reference proteome</keyword>
<dbReference type="Proteomes" id="UP001173801">
    <property type="component" value="Unassembled WGS sequence"/>
</dbReference>
<sequence>MKKLILTLFAFVNFSSANDTEKVGDIVQIVVPAYAYALSAYNDDMGGGRTAHTSLTLYTSNY</sequence>
<organism evidence="1 2">
    <name type="scientific">Campylobacter gastrosuis</name>
    <dbReference type="NCBI Taxonomy" id="2974576"/>
    <lineage>
        <taxon>Bacteria</taxon>
        <taxon>Pseudomonadati</taxon>
        <taxon>Campylobacterota</taxon>
        <taxon>Epsilonproteobacteria</taxon>
        <taxon>Campylobacterales</taxon>
        <taxon>Campylobacteraceae</taxon>
        <taxon>Campylobacter</taxon>
    </lineage>
</organism>
<gene>
    <name evidence="1" type="ORF">NYG85_09865</name>
</gene>
<dbReference type="EMBL" id="JANURM010000017">
    <property type="protein sequence ID" value="MDL0089664.1"/>
    <property type="molecule type" value="Genomic_DNA"/>
</dbReference>
<name>A0ABT7HS62_9BACT</name>
<reference evidence="1" key="2">
    <citation type="journal article" date="2023" name="Microorganisms">
        <title>Isolation and Genomic Characteristics of Cat-Borne Campylobacter felis sp. nov. and Sheep-Borne Campylobacter ovis sp. nov.</title>
        <authorList>
            <person name="Wang H."/>
            <person name="Li Y."/>
            <person name="Gu Y."/>
            <person name="Zhou G."/>
            <person name="Chen X."/>
            <person name="Zhang X."/>
            <person name="Shao Z."/>
            <person name="Zhang J."/>
            <person name="Zhang M."/>
        </authorList>
    </citation>
    <scope>NUCLEOTIDE SEQUENCE</scope>
    <source>
        <strain evidence="1">PS10</strain>
    </source>
</reference>
<evidence type="ECO:0008006" key="3">
    <source>
        <dbReference type="Google" id="ProtNLM"/>
    </source>
</evidence>
<dbReference type="RefSeq" id="WP_284938378.1">
    <property type="nucleotide sequence ID" value="NZ_JANURM010000017.1"/>
</dbReference>
<reference evidence="1" key="1">
    <citation type="submission" date="2022-08" db="EMBL/GenBank/DDBJ databases">
        <authorList>
            <person name="Wang H."/>
        </authorList>
    </citation>
    <scope>NUCLEOTIDE SEQUENCE</scope>
    <source>
        <strain evidence="1">PS10</strain>
    </source>
</reference>
<evidence type="ECO:0000313" key="1">
    <source>
        <dbReference type="EMBL" id="MDL0089664.1"/>
    </source>
</evidence>
<evidence type="ECO:0000313" key="2">
    <source>
        <dbReference type="Proteomes" id="UP001173801"/>
    </source>
</evidence>
<comment type="caution">
    <text evidence="1">The sequence shown here is derived from an EMBL/GenBank/DDBJ whole genome shotgun (WGS) entry which is preliminary data.</text>
</comment>
<accession>A0ABT7HS62</accession>
<protein>
    <recommendedName>
        <fullName evidence="3">Adhesin</fullName>
    </recommendedName>
</protein>
<proteinExistence type="predicted"/>